<organism evidence="1 2">
    <name type="scientific">Lapidilactobacillus achengensis</name>
    <dbReference type="NCBI Taxonomy" id="2486000"/>
    <lineage>
        <taxon>Bacteria</taxon>
        <taxon>Bacillati</taxon>
        <taxon>Bacillota</taxon>
        <taxon>Bacilli</taxon>
        <taxon>Lactobacillales</taxon>
        <taxon>Lactobacillaceae</taxon>
        <taxon>Lapidilactobacillus</taxon>
    </lineage>
</organism>
<dbReference type="RefSeq" id="WP_125599414.1">
    <property type="nucleotide sequence ID" value="NZ_JBHSSM010000014.1"/>
</dbReference>
<accession>A0ABW1UM44</accession>
<evidence type="ECO:0000313" key="2">
    <source>
        <dbReference type="Proteomes" id="UP001596310"/>
    </source>
</evidence>
<evidence type="ECO:0000313" key="1">
    <source>
        <dbReference type="EMBL" id="MFC6314718.1"/>
    </source>
</evidence>
<keyword evidence="2" id="KW-1185">Reference proteome</keyword>
<gene>
    <name evidence="1" type="ORF">ACFQHW_03945</name>
</gene>
<sequence>MNKADEPRDWVDDLTKDLFLDLLDENQVLYFTYKNHDYLLEMYTDGMLIADPDPYYEAGGWPNHKECQYPLSFKAKTVAEFLRLPFLDGKTMFEQWDNIYFWNY</sequence>
<dbReference type="EMBL" id="JBHSSM010000014">
    <property type="protein sequence ID" value="MFC6314718.1"/>
    <property type="molecule type" value="Genomic_DNA"/>
</dbReference>
<protein>
    <submittedName>
        <fullName evidence="1">Uncharacterized protein</fullName>
    </submittedName>
</protein>
<comment type="caution">
    <text evidence="1">The sequence shown here is derived from an EMBL/GenBank/DDBJ whole genome shotgun (WGS) entry which is preliminary data.</text>
</comment>
<name>A0ABW1UM44_9LACO</name>
<proteinExistence type="predicted"/>
<dbReference type="Proteomes" id="UP001596310">
    <property type="component" value="Unassembled WGS sequence"/>
</dbReference>
<reference evidence="2" key="1">
    <citation type="journal article" date="2019" name="Int. J. Syst. Evol. Microbiol.">
        <title>The Global Catalogue of Microorganisms (GCM) 10K type strain sequencing project: providing services to taxonomists for standard genome sequencing and annotation.</title>
        <authorList>
            <consortium name="The Broad Institute Genomics Platform"/>
            <consortium name="The Broad Institute Genome Sequencing Center for Infectious Disease"/>
            <person name="Wu L."/>
            <person name="Ma J."/>
        </authorList>
    </citation>
    <scope>NUCLEOTIDE SEQUENCE [LARGE SCALE GENOMIC DNA]</scope>
    <source>
        <strain evidence="2">CCM 8897</strain>
    </source>
</reference>